<dbReference type="InterPro" id="IPR032821">
    <property type="entry name" value="PKS_assoc"/>
</dbReference>
<feature type="domain" description="Ketosynthase family 3 (KS3)" evidence="3">
    <location>
        <begin position="1"/>
        <end position="108"/>
    </location>
</feature>
<proteinExistence type="predicted"/>
<dbReference type="EMBL" id="AP022360">
    <property type="protein sequence ID" value="BBU83013.1"/>
    <property type="molecule type" value="Genomic_DNA"/>
</dbReference>
<protein>
    <recommendedName>
        <fullName evidence="3">Ketosynthase family 3 (KS3) domain-containing protein</fullName>
    </recommendedName>
</protein>
<dbReference type="Gene3D" id="3.40.47.10">
    <property type="match status" value="1"/>
</dbReference>
<dbReference type="PANTHER" id="PTHR43775:SF37">
    <property type="entry name" value="SI:DKEY-61P9.11"/>
    <property type="match status" value="1"/>
</dbReference>
<dbReference type="SUPFAM" id="SSF53901">
    <property type="entry name" value="Thiolase-like"/>
    <property type="match status" value="1"/>
</dbReference>
<dbReference type="Pfam" id="PF16197">
    <property type="entry name" value="KAsynt_C_assoc"/>
    <property type="match status" value="1"/>
</dbReference>
<dbReference type="AlphaFoldDB" id="A0A8S0FSB6"/>
<dbReference type="InterPro" id="IPR014031">
    <property type="entry name" value="Ketoacyl_synth_C"/>
</dbReference>
<dbReference type="PROSITE" id="PS52004">
    <property type="entry name" value="KS3_2"/>
    <property type="match status" value="1"/>
</dbReference>
<evidence type="ECO:0000256" key="2">
    <source>
        <dbReference type="ARBA" id="ARBA00022553"/>
    </source>
</evidence>
<dbReference type="PANTHER" id="PTHR43775">
    <property type="entry name" value="FATTY ACID SYNTHASE"/>
    <property type="match status" value="1"/>
</dbReference>
<evidence type="ECO:0000259" key="3">
    <source>
        <dbReference type="PROSITE" id="PS52004"/>
    </source>
</evidence>
<name>A0A8S0FSB6_ECOLX</name>
<sequence length="181" mass="19024">MAEPMSALRNVYAPRPQDQRCALGSVKSNMGHLDTAAGIAGLLKTVLAVSRGQIPPLLNFHTPNPALKLEESPFTIPVSAQAWQDEMRYAGVSSFGIGGTNCHMIVASLPDALNARLPNTDSGRKSTALLLSAASDSALRRLATDYAGALRENADASSLAFTALHARRLDLPLPPGGAIKP</sequence>
<dbReference type="GO" id="GO:0005737">
    <property type="term" value="C:cytoplasm"/>
    <property type="evidence" value="ECO:0007669"/>
    <property type="project" value="TreeGrafter"/>
</dbReference>
<keyword evidence="2" id="KW-0597">Phosphoprotein</keyword>
<evidence type="ECO:0000313" key="5">
    <source>
        <dbReference type="Proteomes" id="UP000467488"/>
    </source>
</evidence>
<dbReference type="InterPro" id="IPR016039">
    <property type="entry name" value="Thiolase-like"/>
</dbReference>
<dbReference type="GO" id="GO:0004312">
    <property type="term" value="F:fatty acid synthase activity"/>
    <property type="evidence" value="ECO:0007669"/>
    <property type="project" value="TreeGrafter"/>
</dbReference>
<reference evidence="4 5" key="1">
    <citation type="submission" date="2020-01" db="EMBL/GenBank/DDBJ databases">
        <title>Dynamics of blaIMP-6 dissemination in carbapenem resistant Enterobacteriacea isolated from regional surveillance in Osaka, Japan.</title>
        <authorList>
            <person name="Abe R."/>
            <person name="Akeda Y."/>
            <person name="Sugawara Y."/>
            <person name="Yamamoto N."/>
            <person name="Tomono K."/>
            <person name="Takeuchi D."/>
            <person name="Kawahara R."/>
            <person name="Hamada S."/>
        </authorList>
    </citation>
    <scope>NUCLEOTIDE SEQUENCE [LARGE SCALE GENOMIC DNA]</scope>
    <source>
        <strain evidence="4 5">E300</strain>
    </source>
</reference>
<dbReference type="GO" id="GO:0071770">
    <property type="term" value="P:DIM/DIP cell wall layer assembly"/>
    <property type="evidence" value="ECO:0007669"/>
    <property type="project" value="TreeGrafter"/>
</dbReference>
<dbReference type="InterPro" id="IPR050091">
    <property type="entry name" value="PKS_NRPS_Biosynth_Enz"/>
</dbReference>
<gene>
    <name evidence="4" type="ORF">EIMP300_44130</name>
</gene>
<organism evidence="4 5">
    <name type="scientific">Escherichia coli</name>
    <dbReference type="NCBI Taxonomy" id="562"/>
    <lineage>
        <taxon>Bacteria</taxon>
        <taxon>Pseudomonadati</taxon>
        <taxon>Pseudomonadota</taxon>
        <taxon>Gammaproteobacteria</taxon>
        <taxon>Enterobacterales</taxon>
        <taxon>Enterobacteriaceae</taxon>
        <taxon>Escherichia</taxon>
    </lineage>
</organism>
<accession>A0A8S0FSB6</accession>
<dbReference type="Proteomes" id="UP000467488">
    <property type="component" value="Chromosome"/>
</dbReference>
<keyword evidence="1" id="KW-0596">Phosphopantetheine</keyword>
<evidence type="ECO:0000313" key="4">
    <source>
        <dbReference type="EMBL" id="BBU83013.1"/>
    </source>
</evidence>
<evidence type="ECO:0000256" key="1">
    <source>
        <dbReference type="ARBA" id="ARBA00022450"/>
    </source>
</evidence>
<dbReference type="InterPro" id="IPR020841">
    <property type="entry name" value="PKS_Beta-ketoAc_synthase_dom"/>
</dbReference>
<dbReference type="GO" id="GO:0006633">
    <property type="term" value="P:fatty acid biosynthetic process"/>
    <property type="evidence" value="ECO:0007669"/>
    <property type="project" value="TreeGrafter"/>
</dbReference>
<dbReference type="Pfam" id="PF02801">
    <property type="entry name" value="Ketoacyl-synt_C"/>
    <property type="match status" value="1"/>
</dbReference>
<dbReference type="GO" id="GO:0005886">
    <property type="term" value="C:plasma membrane"/>
    <property type="evidence" value="ECO:0007669"/>
    <property type="project" value="TreeGrafter"/>
</dbReference>